<dbReference type="EMBL" id="AE008917">
    <property type="protein sequence ID" value="AAL51719.1"/>
    <property type="molecule type" value="Genomic_DNA"/>
</dbReference>
<sequence>MHRAVTGRYGDFLGGVVTLHVKLLHCLSHNPVNGFARGLRAVPGFKDAEVGKSGVVKSNHGHHGSLRSRLIDSMLHILSLTAREYVTYFLSADLRAGLLDDFENCLLPLPPTRERVRTN</sequence>
<accession>Q8YIA7</accession>
<name>Q8YIA7_BRUME</name>
<gene>
    <name evidence="1" type="ordered locus">BMEI0538</name>
</gene>
<evidence type="ECO:0000313" key="1">
    <source>
        <dbReference type="EMBL" id="AAL51719.1"/>
    </source>
</evidence>
<protein>
    <submittedName>
        <fullName evidence="1">Uncharacterized protein</fullName>
    </submittedName>
</protein>
<organism evidence="1 2">
    <name type="scientific">Brucella melitensis biotype 1 (strain ATCC 23456 / CCUG 17765 / NCTC 10094 / 16M)</name>
    <dbReference type="NCBI Taxonomy" id="224914"/>
    <lineage>
        <taxon>Bacteria</taxon>
        <taxon>Pseudomonadati</taxon>
        <taxon>Pseudomonadota</taxon>
        <taxon>Alphaproteobacteria</taxon>
        <taxon>Hyphomicrobiales</taxon>
        <taxon>Brucellaceae</taxon>
        <taxon>Brucella/Ochrobactrum group</taxon>
        <taxon>Brucella</taxon>
    </lineage>
</organism>
<dbReference type="PIR" id="AD3319">
    <property type="entry name" value="AD3319"/>
</dbReference>
<dbReference type="AlphaFoldDB" id="Q8YIA7"/>
<proteinExistence type="predicted"/>
<keyword evidence="2" id="KW-1185">Reference proteome</keyword>
<evidence type="ECO:0000313" key="2">
    <source>
        <dbReference type="Proteomes" id="UP000000419"/>
    </source>
</evidence>
<dbReference type="Proteomes" id="UP000000419">
    <property type="component" value="Chromosome I"/>
</dbReference>
<reference evidence="1 2" key="1">
    <citation type="journal article" date="2002" name="Proc. Natl. Acad. Sci. U.S.A.">
        <title>The genome sequence of the facultative intracellular pathogen Brucella melitensis.</title>
        <authorList>
            <person name="DelVecchio V.G."/>
            <person name="Kapatral V."/>
            <person name="Redkar R.J."/>
            <person name="Patra G."/>
            <person name="Mujer C."/>
            <person name="Los T."/>
            <person name="Ivanova N."/>
            <person name="Anderson I."/>
            <person name="Bhattacharyya A."/>
            <person name="Lykidis A."/>
            <person name="Reznik G."/>
            <person name="Jablonski L."/>
            <person name="Larsen N."/>
            <person name="D'Souza M."/>
            <person name="Bernal A."/>
            <person name="Mazur M."/>
            <person name="Goltsman E."/>
            <person name="Selkov E."/>
            <person name="Elzer P.H."/>
            <person name="Hagius S."/>
            <person name="O'Callaghan D."/>
            <person name="Letesson J.J."/>
            <person name="Haselkorn R."/>
            <person name="Kyrpides N."/>
            <person name="Overbeek R."/>
        </authorList>
    </citation>
    <scope>NUCLEOTIDE SEQUENCE [LARGE SCALE GENOMIC DNA]</scope>
    <source>
        <strain evidence="2">ATCC 23456 / CCUG 17765 / NCTC 10094 / 16M</strain>
    </source>
</reference>
<dbReference type="KEGG" id="bme:BMEI0538"/>